<dbReference type="Pfam" id="PF12802">
    <property type="entry name" value="MarR_2"/>
    <property type="match status" value="1"/>
</dbReference>
<name>A0A9D0ZQ70_9FIRM</name>
<evidence type="ECO:0000256" key="1">
    <source>
        <dbReference type="ARBA" id="ARBA00023015"/>
    </source>
</evidence>
<dbReference type="GO" id="GO:0003677">
    <property type="term" value="F:DNA binding"/>
    <property type="evidence" value="ECO:0007669"/>
    <property type="project" value="UniProtKB-KW"/>
</dbReference>
<keyword evidence="3" id="KW-0804">Transcription</keyword>
<dbReference type="AlphaFoldDB" id="A0A9D0ZQ70"/>
<evidence type="ECO:0000259" key="4">
    <source>
        <dbReference type="PROSITE" id="PS50995"/>
    </source>
</evidence>
<dbReference type="Gene3D" id="1.10.10.10">
    <property type="entry name" value="Winged helix-like DNA-binding domain superfamily/Winged helix DNA-binding domain"/>
    <property type="match status" value="1"/>
</dbReference>
<dbReference type="PROSITE" id="PS50995">
    <property type="entry name" value="HTH_MARR_2"/>
    <property type="match status" value="1"/>
</dbReference>
<gene>
    <name evidence="5" type="ORF">IAB27_00840</name>
</gene>
<organism evidence="5 6">
    <name type="scientific">Candidatus Coprosoma intestinipullorum</name>
    <dbReference type="NCBI Taxonomy" id="2840752"/>
    <lineage>
        <taxon>Bacteria</taxon>
        <taxon>Bacillati</taxon>
        <taxon>Bacillota</taxon>
        <taxon>Bacillota incertae sedis</taxon>
        <taxon>Candidatus Coprosoma</taxon>
    </lineage>
</organism>
<dbReference type="EMBL" id="DVFV01000020">
    <property type="protein sequence ID" value="HIQ90163.1"/>
    <property type="molecule type" value="Genomic_DNA"/>
</dbReference>
<reference evidence="5" key="2">
    <citation type="journal article" date="2021" name="PeerJ">
        <title>Extensive microbial diversity within the chicken gut microbiome revealed by metagenomics and culture.</title>
        <authorList>
            <person name="Gilroy R."/>
            <person name="Ravi A."/>
            <person name="Getino M."/>
            <person name="Pursley I."/>
            <person name="Horton D.L."/>
            <person name="Alikhan N.F."/>
            <person name="Baker D."/>
            <person name="Gharbi K."/>
            <person name="Hall N."/>
            <person name="Watson M."/>
            <person name="Adriaenssens E.M."/>
            <person name="Foster-Nyarko E."/>
            <person name="Jarju S."/>
            <person name="Secka A."/>
            <person name="Antonio M."/>
            <person name="Oren A."/>
            <person name="Chaudhuri R.R."/>
            <person name="La Ragione R."/>
            <person name="Hildebrand F."/>
            <person name="Pallen M.J."/>
        </authorList>
    </citation>
    <scope>NUCLEOTIDE SEQUENCE</scope>
    <source>
        <strain evidence="5">CHK147-3167</strain>
    </source>
</reference>
<evidence type="ECO:0000256" key="2">
    <source>
        <dbReference type="ARBA" id="ARBA00023125"/>
    </source>
</evidence>
<proteinExistence type="predicted"/>
<dbReference type="InterPro" id="IPR036390">
    <property type="entry name" value="WH_DNA-bd_sf"/>
</dbReference>
<dbReference type="InterPro" id="IPR036388">
    <property type="entry name" value="WH-like_DNA-bd_sf"/>
</dbReference>
<protein>
    <submittedName>
        <fullName evidence="5">MarR family transcriptional regulator</fullName>
    </submittedName>
</protein>
<dbReference type="InterPro" id="IPR000835">
    <property type="entry name" value="HTH_MarR-typ"/>
</dbReference>
<keyword evidence="2" id="KW-0238">DNA-binding</keyword>
<comment type="caution">
    <text evidence="5">The sequence shown here is derived from an EMBL/GenBank/DDBJ whole genome shotgun (WGS) entry which is preliminary data.</text>
</comment>
<accession>A0A9D0ZQ70</accession>
<evidence type="ECO:0000313" key="6">
    <source>
        <dbReference type="Proteomes" id="UP000886786"/>
    </source>
</evidence>
<dbReference type="GO" id="GO:0003700">
    <property type="term" value="F:DNA-binding transcription factor activity"/>
    <property type="evidence" value="ECO:0007669"/>
    <property type="project" value="InterPro"/>
</dbReference>
<sequence length="154" mass="18587">MNDVESGIFYELKSLEQDIFRTFFNLDEVDKKKMPAPTQMRIIGYMLNHQDKDIFQRDLEEVLKLSRATVSEVLQTMERNGLISREVYEEDSRVKKVVLNQMTKNIFEKKKMYFQNIEKALTKDIKVEDLDVFKKVIRQMHENIEYIKEERKRI</sequence>
<keyword evidence="1" id="KW-0805">Transcription regulation</keyword>
<evidence type="ECO:0000256" key="3">
    <source>
        <dbReference type="ARBA" id="ARBA00023163"/>
    </source>
</evidence>
<evidence type="ECO:0000313" key="5">
    <source>
        <dbReference type="EMBL" id="HIQ90163.1"/>
    </source>
</evidence>
<dbReference type="PRINTS" id="PR00598">
    <property type="entry name" value="HTHMARR"/>
</dbReference>
<dbReference type="Proteomes" id="UP000886786">
    <property type="component" value="Unassembled WGS sequence"/>
</dbReference>
<dbReference type="SUPFAM" id="SSF46785">
    <property type="entry name" value="Winged helix' DNA-binding domain"/>
    <property type="match status" value="1"/>
</dbReference>
<reference evidence="5" key="1">
    <citation type="submission" date="2020-10" db="EMBL/GenBank/DDBJ databases">
        <authorList>
            <person name="Gilroy R."/>
        </authorList>
    </citation>
    <scope>NUCLEOTIDE SEQUENCE</scope>
    <source>
        <strain evidence="5">CHK147-3167</strain>
    </source>
</reference>
<feature type="domain" description="HTH marR-type" evidence="4">
    <location>
        <begin position="5"/>
        <end position="142"/>
    </location>
</feature>
<dbReference type="PANTHER" id="PTHR42756">
    <property type="entry name" value="TRANSCRIPTIONAL REGULATOR, MARR"/>
    <property type="match status" value="1"/>
</dbReference>
<dbReference type="PANTHER" id="PTHR42756:SF1">
    <property type="entry name" value="TRANSCRIPTIONAL REPRESSOR OF EMRAB OPERON"/>
    <property type="match status" value="1"/>
</dbReference>